<evidence type="ECO:0000313" key="1">
    <source>
        <dbReference type="EMBL" id="MBN7824774.1"/>
    </source>
</evidence>
<gene>
    <name evidence="1" type="ORF">J0A66_05990</name>
</gene>
<evidence type="ECO:0008006" key="3">
    <source>
        <dbReference type="Google" id="ProtNLM"/>
    </source>
</evidence>
<dbReference type="RefSeq" id="WP_206572897.1">
    <property type="nucleotide sequence ID" value="NZ_JAFKCV010000003.1"/>
</dbReference>
<comment type="caution">
    <text evidence="1">The sequence shown here is derived from an EMBL/GenBank/DDBJ whole genome shotgun (WGS) entry which is preliminary data.</text>
</comment>
<dbReference type="AlphaFoldDB" id="A0A939IQ88"/>
<dbReference type="Proteomes" id="UP000664654">
    <property type="component" value="Unassembled WGS sequence"/>
</dbReference>
<dbReference type="EMBL" id="JAFKCV010000003">
    <property type="protein sequence ID" value="MBN7824774.1"/>
    <property type="molecule type" value="Genomic_DNA"/>
</dbReference>
<name>A0A939IQ88_9ALTE</name>
<protein>
    <recommendedName>
        <fullName evidence="3">Mu-like prophage FluMu N-terminal domain-containing protein</fullName>
    </recommendedName>
</protein>
<evidence type="ECO:0000313" key="2">
    <source>
        <dbReference type="Proteomes" id="UP000664654"/>
    </source>
</evidence>
<organism evidence="1 2">
    <name type="scientific">Bowmanella dokdonensis</name>
    <dbReference type="NCBI Taxonomy" id="751969"/>
    <lineage>
        <taxon>Bacteria</taxon>
        <taxon>Pseudomonadati</taxon>
        <taxon>Pseudomonadota</taxon>
        <taxon>Gammaproteobacteria</taxon>
        <taxon>Alteromonadales</taxon>
        <taxon>Alteromonadaceae</taxon>
        <taxon>Bowmanella</taxon>
    </lineage>
</organism>
<accession>A0A939IQ88</accession>
<proteinExistence type="predicted"/>
<sequence length="114" mass="12216">MSNKQSYLCNWPVKHNGKRYVKGDAIPELTDEQVQALGAAVTPGEPDNGASDLSEEQQLAAVVEAISKLEPGNEAHWTKGGKPECAALTELVGFQVPAKLRDAAWDQVEASKGE</sequence>
<reference evidence="1" key="1">
    <citation type="submission" date="2021-03" db="EMBL/GenBank/DDBJ databases">
        <title>novel species isolated from a fishpond in China.</title>
        <authorList>
            <person name="Lu H."/>
            <person name="Cai Z."/>
        </authorList>
    </citation>
    <scope>NUCLEOTIDE SEQUENCE</scope>
    <source>
        <strain evidence="1">JCM 30855</strain>
    </source>
</reference>
<keyword evidence="2" id="KW-1185">Reference proteome</keyword>